<dbReference type="EMBL" id="BAAATE010000003">
    <property type="protein sequence ID" value="GAA2649684.1"/>
    <property type="molecule type" value="Genomic_DNA"/>
</dbReference>
<feature type="compositionally biased region" description="Polar residues" evidence="1">
    <location>
        <begin position="270"/>
        <end position="282"/>
    </location>
</feature>
<protein>
    <recommendedName>
        <fullName evidence="2">M23ase beta-sheet core domain-containing protein</fullName>
    </recommendedName>
</protein>
<feature type="compositionally biased region" description="Low complexity" evidence="1">
    <location>
        <begin position="57"/>
        <end position="74"/>
    </location>
</feature>
<dbReference type="Pfam" id="PF01551">
    <property type="entry name" value="Peptidase_M23"/>
    <property type="match status" value="1"/>
</dbReference>
<dbReference type="Gene3D" id="2.70.70.10">
    <property type="entry name" value="Glucose Permease (Domain IIA)"/>
    <property type="match status" value="1"/>
</dbReference>
<evidence type="ECO:0000256" key="1">
    <source>
        <dbReference type="SAM" id="MobiDB-lite"/>
    </source>
</evidence>
<evidence type="ECO:0000313" key="4">
    <source>
        <dbReference type="Proteomes" id="UP001501666"/>
    </source>
</evidence>
<dbReference type="SUPFAM" id="SSF51261">
    <property type="entry name" value="Duplicated hybrid motif"/>
    <property type="match status" value="1"/>
</dbReference>
<feature type="domain" description="M23ase beta-sheet core" evidence="2">
    <location>
        <begin position="126"/>
        <end position="222"/>
    </location>
</feature>
<gene>
    <name evidence="3" type="ORF">GCM10010412_015010</name>
</gene>
<feature type="region of interest" description="Disordered" evidence="1">
    <location>
        <begin position="46"/>
        <end position="92"/>
    </location>
</feature>
<sequence length="313" mass="33143">MDTLTQVEIMRSGRLSAVVVGAVLLAGGCGQATGVAGVSMRAPAMAADPSAGPTGDPSAAPSGTPAGTASTPGTEHQSGVQRPAAADPVKVPPPKVSKYDYAFPVKGCKTNYQRKLLIIPKTTIWAARGCSFVAPVDGVIDEVNINNRWKPSTDVGSDREGRFVSIIGEDGVRYLGGHLDSVTEGLTPGAKVKAGQELGKVGNTGNARDTAPNLYFAISWKTGPAYWWVRRGMVEPWDYLDAWLKGNPTLSPKEETFKLRRKLGETPACTTLCSSRSASSPPQEEDKEKERKKKPSTPTQTPTPPPLNDTGTL</sequence>
<proteinExistence type="predicted"/>
<dbReference type="Proteomes" id="UP001501666">
    <property type="component" value="Unassembled WGS sequence"/>
</dbReference>
<dbReference type="CDD" id="cd12797">
    <property type="entry name" value="M23_peptidase"/>
    <property type="match status" value="1"/>
</dbReference>
<dbReference type="InterPro" id="IPR016047">
    <property type="entry name" value="M23ase_b-sheet_dom"/>
</dbReference>
<evidence type="ECO:0000259" key="2">
    <source>
        <dbReference type="Pfam" id="PF01551"/>
    </source>
</evidence>
<evidence type="ECO:0000313" key="3">
    <source>
        <dbReference type="EMBL" id="GAA2649684.1"/>
    </source>
</evidence>
<reference evidence="4" key="1">
    <citation type="journal article" date="2019" name="Int. J. Syst. Evol. Microbiol.">
        <title>The Global Catalogue of Microorganisms (GCM) 10K type strain sequencing project: providing services to taxonomists for standard genome sequencing and annotation.</title>
        <authorList>
            <consortium name="The Broad Institute Genomics Platform"/>
            <consortium name="The Broad Institute Genome Sequencing Center for Infectious Disease"/>
            <person name="Wu L."/>
            <person name="Ma J."/>
        </authorList>
    </citation>
    <scope>NUCLEOTIDE SEQUENCE [LARGE SCALE GENOMIC DNA]</scope>
    <source>
        <strain evidence="4">JCM 6835</strain>
    </source>
</reference>
<dbReference type="InterPro" id="IPR011055">
    <property type="entry name" value="Dup_hybrid_motif"/>
</dbReference>
<comment type="caution">
    <text evidence="3">The sequence shown here is derived from an EMBL/GenBank/DDBJ whole genome shotgun (WGS) entry which is preliminary data.</text>
</comment>
<keyword evidence="4" id="KW-1185">Reference proteome</keyword>
<feature type="region of interest" description="Disordered" evidence="1">
    <location>
        <begin position="270"/>
        <end position="313"/>
    </location>
</feature>
<organism evidence="3 4">
    <name type="scientific">Nonomuraea recticatena</name>
    <dbReference type="NCBI Taxonomy" id="46178"/>
    <lineage>
        <taxon>Bacteria</taxon>
        <taxon>Bacillati</taxon>
        <taxon>Actinomycetota</taxon>
        <taxon>Actinomycetes</taxon>
        <taxon>Streptosporangiales</taxon>
        <taxon>Streptosporangiaceae</taxon>
        <taxon>Nonomuraea</taxon>
    </lineage>
</organism>
<name>A0ABP6DS60_9ACTN</name>
<accession>A0ABP6DS60</accession>